<dbReference type="GO" id="GO:0015288">
    <property type="term" value="F:porin activity"/>
    <property type="evidence" value="ECO:0007669"/>
    <property type="project" value="TreeGrafter"/>
</dbReference>
<dbReference type="Gene3D" id="1.20.1600.10">
    <property type="entry name" value="Outer membrane efflux proteins (OEP)"/>
    <property type="match status" value="1"/>
</dbReference>
<dbReference type="InterPro" id="IPR051906">
    <property type="entry name" value="TolC-like"/>
</dbReference>
<name>A0A1I6ECJ6_9RHOB</name>
<dbReference type="SUPFAM" id="SSF56954">
    <property type="entry name" value="Outer membrane efflux proteins (OEP)"/>
    <property type="match status" value="1"/>
</dbReference>
<evidence type="ECO:0000256" key="3">
    <source>
        <dbReference type="ARBA" id="ARBA00022692"/>
    </source>
</evidence>
<dbReference type="PANTHER" id="PTHR30026">
    <property type="entry name" value="OUTER MEMBRANE PROTEIN TOLC"/>
    <property type="match status" value="1"/>
</dbReference>
<evidence type="ECO:0000313" key="8">
    <source>
        <dbReference type="Proteomes" id="UP000199302"/>
    </source>
</evidence>
<evidence type="ECO:0000313" key="7">
    <source>
        <dbReference type="EMBL" id="SFR15473.1"/>
    </source>
</evidence>
<dbReference type="EMBL" id="FOYI01000010">
    <property type="protein sequence ID" value="SFR15473.1"/>
    <property type="molecule type" value="Genomic_DNA"/>
</dbReference>
<feature type="region of interest" description="Disordered" evidence="6">
    <location>
        <begin position="113"/>
        <end position="132"/>
    </location>
</feature>
<dbReference type="PANTHER" id="PTHR30026:SF23">
    <property type="entry name" value="TO APRF-PUTATIVE OUTER MEMBRANE EFFLUX PROTEIN OR SECRETED ALKALINE PHOSPHATASE-RELATED"/>
    <property type="match status" value="1"/>
</dbReference>
<comment type="subcellular location">
    <subcellularLocation>
        <location evidence="1">Cell outer membrane</location>
    </subcellularLocation>
</comment>
<keyword evidence="2" id="KW-1134">Transmembrane beta strand</keyword>
<dbReference type="GO" id="GO:1990281">
    <property type="term" value="C:efflux pump complex"/>
    <property type="evidence" value="ECO:0007669"/>
    <property type="project" value="TreeGrafter"/>
</dbReference>
<dbReference type="STRING" id="871652.SAMN04515673_1103"/>
<dbReference type="OrthoDB" id="7809646at2"/>
<keyword evidence="3" id="KW-0812">Transmembrane</keyword>
<evidence type="ECO:0000256" key="1">
    <source>
        <dbReference type="ARBA" id="ARBA00004442"/>
    </source>
</evidence>
<keyword evidence="8" id="KW-1185">Reference proteome</keyword>
<evidence type="ECO:0000256" key="4">
    <source>
        <dbReference type="ARBA" id="ARBA00023136"/>
    </source>
</evidence>
<proteinExistence type="predicted"/>
<reference evidence="7 8" key="1">
    <citation type="submission" date="2016-10" db="EMBL/GenBank/DDBJ databases">
        <authorList>
            <person name="de Groot N.N."/>
        </authorList>
    </citation>
    <scope>NUCLEOTIDE SEQUENCE [LARGE SCALE GENOMIC DNA]</scope>
    <source>
        <strain evidence="8">KMM 9023,NRIC 0796,JCM 17311,KCTC 23692</strain>
    </source>
</reference>
<keyword evidence="5" id="KW-0998">Cell outer membrane</keyword>
<gene>
    <name evidence="7" type="ORF">SAMN04515673_1103</name>
</gene>
<dbReference type="GO" id="GO:0009279">
    <property type="term" value="C:cell outer membrane"/>
    <property type="evidence" value="ECO:0007669"/>
    <property type="project" value="UniProtKB-SubCell"/>
</dbReference>
<dbReference type="Proteomes" id="UP000199302">
    <property type="component" value="Unassembled WGS sequence"/>
</dbReference>
<dbReference type="PROSITE" id="PS51257">
    <property type="entry name" value="PROKAR_LIPOPROTEIN"/>
    <property type="match status" value="1"/>
</dbReference>
<dbReference type="AlphaFoldDB" id="A0A1I6ECJ6"/>
<organism evidence="7 8">
    <name type="scientific">Poseidonocella sedimentorum</name>
    <dbReference type="NCBI Taxonomy" id="871652"/>
    <lineage>
        <taxon>Bacteria</taxon>
        <taxon>Pseudomonadati</taxon>
        <taxon>Pseudomonadota</taxon>
        <taxon>Alphaproteobacteria</taxon>
        <taxon>Rhodobacterales</taxon>
        <taxon>Roseobacteraceae</taxon>
        <taxon>Poseidonocella</taxon>
    </lineage>
</organism>
<evidence type="ECO:0000256" key="2">
    <source>
        <dbReference type="ARBA" id="ARBA00022452"/>
    </source>
</evidence>
<accession>A0A1I6ECJ6</accession>
<dbReference type="RefSeq" id="WP_092081642.1">
    <property type="nucleotide sequence ID" value="NZ_FOYI01000010.1"/>
</dbReference>
<evidence type="ECO:0000256" key="6">
    <source>
        <dbReference type="SAM" id="MobiDB-lite"/>
    </source>
</evidence>
<evidence type="ECO:0000256" key="5">
    <source>
        <dbReference type="ARBA" id="ARBA00023237"/>
    </source>
</evidence>
<dbReference type="GO" id="GO:0015562">
    <property type="term" value="F:efflux transmembrane transporter activity"/>
    <property type="evidence" value="ECO:0007669"/>
    <property type="project" value="InterPro"/>
</dbReference>
<sequence length="538" mass="59094">MTKPIKDRLSPEAPRRASRSFLLVALVGALAACEPHPAGQQQVARAAPVPQKIKASAGPISLASFAKILSAADEAILAQGLEVQIAEQTALAATGAFEPEFYATLDRSGQTAQTSASEFLSQGGGTGSSGEPLPYEELEVEGRVGIEFLDRTGISVDLFYEMSSVRNSLQATANRPTPEYFGAAGLEVRAPLLRNAGRAVNTSNEVVASIETKIARETVRLVTSQRLFDGISTYLMVQRARAQLDSRRRVAALARRLQTEMSSQVDQGLRSQTELIEATAQRVQRESAVTLAERELAERIGAFQIYFSGVDGGSGRWQPTDSLAPVPARYVARSSYGSLDQAFARRPEARINALRLEREEVLRLVAENRTLPQADLVFDYRKTQLDDDYVPFRDIYSRSNPYETWRVGFEYRRGIYGDRAAQAELKAAELREAQAELAMSAFRQRVASELNGISSILSRARESLAQQERMIHAQRQLLDAERTAAENGQSSQVEVISRQINLALAQEQRADTIVQLNLATFLASQVDGTLLERFGLAN</sequence>
<keyword evidence="4" id="KW-0472">Membrane</keyword>
<protein>
    <submittedName>
        <fullName evidence="7">Outer membrane protein TolC</fullName>
    </submittedName>
</protein>